<gene>
    <name evidence="1" type="ORF">SAMN05660236_5931</name>
</gene>
<accession>A0A1T5MP46</accession>
<organism evidence="1 2">
    <name type="scientific">Ohtaekwangia koreensis</name>
    <dbReference type="NCBI Taxonomy" id="688867"/>
    <lineage>
        <taxon>Bacteria</taxon>
        <taxon>Pseudomonadati</taxon>
        <taxon>Bacteroidota</taxon>
        <taxon>Cytophagia</taxon>
        <taxon>Cytophagales</taxon>
        <taxon>Fulvivirgaceae</taxon>
        <taxon>Ohtaekwangia</taxon>
    </lineage>
</organism>
<reference evidence="1 2" key="1">
    <citation type="submission" date="2017-02" db="EMBL/GenBank/DDBJ databases">
        <authorList>
            <person name="Peterson S.W."/>
        </authorList>
    </citation>
    <scope>NUCLEOTIDE SEQUENCE [LARGE SCALE GENOMIC DNA]</scope>
    <source>
        <strain evidence="1 2">DSM 25262</strain>
    </source>
</reference>
<evidence type="ECO:0000313" key="2">
    <source>
        <dbReference type="Proteomes" id="UP000190961"/>
    </source>
</evidence>
<proteinExistence type="predicted"/>
<dbReference type="EMBL" id="FUZU01000005">
    <property type="protein sequence ID" value="SKC89773.1"/>
    <property type="molecule type" value="Genomic_DNA"/>
</dbReference>
<keyword evidence="2" id="KW-1185">Reference proteome</keyword>
<evidence type="ECO:0000313" key="1">
    <source>
        <dbReference type="EMBL" id="SKC89773.1"/>
    </source>
</evidence>
<dbReference type="Proteomes" id="UP000190961">
    <property type="component" value="Unassembled WGS sequence"/>
</dbReference>
<dbReference type="AlphaFoldDB" id="A0A1T5MP46"/>
<name>A0A1T5MP46_9BACT</name>
<protein>
    <submittedName>
        <fullName evidence="1">Uncharacterized protein</fullName>
    </submittedName>
</protein>
<sequence length="62" mass="7063">MDGTQFFGEDGEETTRKSPHYSFGMAWLSVYNYTEMVIRLVTCKAGAGVHEIRKARRDLAFS</sequence>